<feature type="region of interest" description="Disordered" evidence="1">
    <location>
        <begin position="1"/>
        <end position="187"/>
    </location>
</feature>
<reference evidence="2" key="1">
    <citation type="submission" date="2022-11" db="EMBL/GenBank/DDBJ databases">
        <authorList>
            <person name="Kikuchi T."/>
        </authorList>
    </citation>
    <scope>NUCLEOTIDE SEQUENCE</scope>
    <source>
        <strain evidence="2">PS1010</strain>
    </source>
</reference>
<dbReference type="GO" id="GO:0006355">
    <property type="term" value="P:regulation of DNA-templated transcription"/>
    <property type="evidence" value="ECO:0007669"/>
    <property type="project" value="InterPro"/>
</dbReference>
<feature type="compositionally biased region" description="Basic and acidic residues" evidence="1">
    <location>
        <begin position="30"/>
        <end position="48"/>
    </location>
</feature>
<organism evidence="2 3">
    <name type="scientific">Caenorhabditis angaria</name>
    <dbReference type="NCBI Taxonomy" id="860376"/>
    <lineage>
        <taxon>Eukaryota</taxon>
        <taxon>Metazoa</taxon>
        <taxon>Ecdysozoa</taxon>
        <taxon>Nematoda</taxon>
        <taxon>Chromadorea</taxon>
        <taxon>Rhabditida</taxon>
        <taxon>Rhabditina</taxon>
        <taxon>Rhabditomorpha</taxon>
        <taxon>Rhabditoidea</taxon>
        <taxon>Rhabditidae</taxon>
        <taxon>Peloderinae</taxon>
        <taxon>Caenorhabditis</taxon>
    </lineage>
</organism>
<dbReference type="EMBL" id="CANHGI010000003">
    <property type="protein sequence ID" value="CAI5446403.1"/>
    <property type="molecule type" value="Genomic_DNA"/>
</dbReference>
<protein>
    <submittedName>
        <fullName evidence="2">Uncharacterized protein</fullName>
    </submittedName>
</protein>
<dbReference type="OrthoDB" id="1714508at2759"/>
<gene>
    <name evidence="2" type="ORF">CAMP_LOCUS9040</name>
</gene>
<comment type="caution">
    <text evidence="2">The sequence shown here is derived from an EMBL/GenBank/DDBJ whole genome shotgun (WGS) entry which is preliminary data.</text>
</comment>
<feature type="compositionally biased region" description="Basic and acidic residues" evidence="1">
    <location>
        <begin position="119"/>
        <end position="142"/>
    </location>
</feature>
<proteinExistence type="predicted"/>
<sequence>MENLVAYDADSDEDMSPRRRSTEATTVQWAKEEEEKKSSERRQRRDSDMYDFSPTEDSDHSESNFAEPPPPKRMVDADHSPSPAAFRTPQNAMPHTSSQVSLVSYSGDNEDDIGPVKFLLEDSEKTPQSELHEPKPPARKEEIDEDEEERLIDLALEESKKALKNQMEDSPGSKTPTPGPSQQGSPALPREEIVEHLENDGTEIRIPPPPECEVSERLQATFEAAFHQKNRGVNLNQQMQARQDFSNPMSYERFIEMFEIDEKGTNFSKNIFDPHCFPENCFYDAISEEQRKLMEAQQAGLIKKITKS</sequence>
<feature type="compositionally biased region" description="Polar residues" evidence="1">
    <location>
        <begin position="88"/>
        <end position="107"/>
    </location>
</feature>
<evidence type="ECO:0000313" key="2">
    <source>
        <dbReference type="EMBL" id="CAI5446403.1"/>
    </source>
</evidence>
<evidence type="ECO:0000256" key="1">
    <source>
        <dbReference type="SAM" id="MobiDB-lite"/>
    </source>
</evidence>
<dbReference type="PANTHER" id="PTHR13464">
    <property type="entry name" value="TRANSCRIPTIONAL REGULATOR PROTEIN HCNGP"/>
    <property type="match status" value="1"/>
</dbReference>
<dbReference type="GO" id="GO:0005634">
    <property type="term" value="C:nucleus"/>
    <property type="evidence" value="ECO:0007669"/>
    <property type="project" value="TreeGrafter"/>
</dbReference>
<dbReference type="PANTHER" id="PTHR13464:SF0">
    <property type="entry name" value="SAP30-BINDING PROTEIN"/>
    <property type="match status" value="1"/>
</dbReference>
<dbReference type="Pfam" id="PF07818">
    <property type="entry name" value="HCNGP"/>
    <property type="match status" value="1"/>
</dbReference>
<keyword evidence="3" id="KW-1185">Reference proteome</keyword>
<dbReference type="Proteomes" id="UP001152747">
    <property type="component" value="Unassembled WGS sequence"/>
</dbReference>
<name>A0A9P1IK83_9PELO</name>
<accession>A0A9P1IK83</accession>
<evidence type="ECO:0000313" key="3">
    <source>
        <dbReference type="Proteomes" id="UP001152747"/>
    </source>
</evidence>
<dbReference type="AlphaFoldDB" id="A0A9P1IK83"/>
<dbReference type="InterPro" id="IPR012479">
    <property type="entry name" value="SAP30BP"/>
</dbReference>